<evidence type="ECO:0000313" key="3">
    <source>
        <dbReference type="Proteomes" id="UP000265520"/>
    </source>
</evidence>
<name>A0A392Q360_9FABA</name>
<keyword evidence="1" id="KW-0812">Transmembrane</keyword>
<dbReference type="EMBL" id="LXQA010111655">
    <property type="protein sequence ID" value="MCI18751.1"/>
    <property type="molecule type" value="Genomic_DNA"/>
</dbReference>
<evidence type="ECO:0000256" key="1">
    <source>
        <dbReference type="SAM" id="Phobius"/>
    </source>
</evidence>
<accession>A0A392Q360</accession>
<keyword evidence="1" id="KW-1133">Transmembrane helix</keyword>
<proteinExistence type="predicted"/>
<sequence>SVPPLPVTSPPLIPEMHRFTPIGFSTSNQNYRCEILPKNTITGKVATKRNLVEDVVAVQSKKDSIFKPAHKSLIMFDFAFVICEGSMVLVMAKFSFCGACLMENKMKLGGIDGEDEVGVAIVNTR</sequence>
<feature type="non-terminal residue" evidence="2">
    <location>
        <position position="1"/>
    </location>
</feature>
<feature type="transmembrane region" description="Helical" evidence="1">
    <location>
        <begin position="78"/>
        <end position="101"/>
    </location>
</feature>
<organism evidence="2 3">
    <name type="scientific">Trifolium medium</name>
    <dbReference type="NCBI Taxonomy" id="97028"/>
    <lineage>
        <taxon>Eukaryota</taxon>
        <taxon>Viridiplantae</taxon>
        <taxon>Streptophyta</taxon>
        <taxon>Embryophyta</taxon>
        <taxon>Tracheophyta</taxon>
        <taxon>Spermatophyta</taxon>
        <taxon>Magnoliopsida</taxon>
        <taxon>eudicotyledons</taxon>
        <taxon>Gunneridae</taxon>
        <taxon>Pentapetalae</taxon>
        <taxon>rosids</taxon>
        <taxon>fabids</taxon>
        <taxon>Fabales</taxon>
        <taxon>Fabaceae</taxon>
        <taxon>Papilionoideae</taxon>
        <taxon>50 kb inversion clade</taxon>
        <taxon>NPAAA clade</taxon>
        <taxon>Hologalegina</taxon>
        <taxon>IRL clade</taxon>
        <taxon>Trifolieae</taxon>
        <taxon>Trifolium</taxon>
    </lineage>
</organism>
<comment type="caution">
    <text evidence="2">The sequence shown here is derived from an EMBL/GenBank/DDBJ whole genome shotgun (WGS) entry which is preliminary data.</text>
</comment>
<dbReference type="AlphaFoldDB" id="A0A392Q360"/>
<protein>
    <submittedName>
        <fullName evidence="2">Uncharacterized protein</fullName>
    </submittedName>
</protein>
<keyword evidence="3" id="KW-1185">Reference proteome</keyword>
<dbReference type="Proteomes" id="UP000265520">
    <property type="component" value="Unassembled WGS sequence"/>
</dbReference>
<reference evidence="2 3" key="1">
    <citation type="journal article" date="2018" name="Front. Plant Sci.">
        <title>Red Clover (Trifolium pratense) and Zigzag Clover (T. medium) - A Picture of Genomic Similarities and Differences.</title>
        <authorList>
            <person name="Dluhosova J."/>
            <person name="Istvanek J."/>
            <person name="Nedelnik J."/>
            <person name="Repkova J."/>
        </authorList>
    </citation>
    <scope>NUCLEOTIDE SEQUENCE [LARGE SCALE GENOMIC DNA]</scope>
    <source>
        <strain evidence="3">cv. 10/8</strain>
        <tissue evidence="2">Leaf</tissue>
    </source>
</reference>
<keyword evidence="1" id="KW-0472">Membrane</keyword>
<evidence type="ECO:0000313" key="2">
    <source>
        <dbReference type="EMBL" id="MCI18751.1"/>
    </source>
</evidence>